<dbReference type="AlphaFoldDB" id="A0A8X6NJU6"/>
<organism evidence="2 3">
    <name type="scientific">Nephila pilipes</name>
    <name type="common">Giant wood spider</name>
    <name type="synonym">Nephila maculata</name>
    <dbReference type="NCBI Taxonomy" id="299642"/>
    <lineage>
        <taxon>Eukaryota</taxon>
        <taxon>Metazoa</taxon>
        <taxon>Ecdysozoa</taxon>
        <taxon>Arthropoda</taxon>
        <taxon>Chelicerata</taxon>
        <taxon>Arachnida</taxon>
        <taxon>Araneae</taxon>
        <taxon>Araneomorphae</taxon>
        <taxon>Entelegynae</taxon>
        <taxon>Araneoidea</taxon>
        <taxon>Nephilidae</taxon>
        <taxon>Nephila</taxon>
    </lineage>
</organism>
<reference evidence="2" key="1">
    <citation type="submission" date="2020-08" db="EMBL/GenBank/DDBJ databases">
        <title>Multicomponent nature underlies the extraordinary mechanical properties of spider dragline silk.</title>
        <authorList>
            <person name="Kono N."/>
            <person name="Nakamura H."/>
            <person name="Mori M."/>
            <person name="Yoshida Y."/>
            <person name="Ohtoshi R."/>
            <person name="Malay A.D."/>
            <person name="Moran D.A.P."/>
            <person name="Tomita M."/>
            <person name="Numata K."/>
            <person name="Arakawa K."/>
        </authorList>
    </citation>
    <scope>NUCLEOTIDE SEQUENCE</scope>
</reference>
<feature type="region of interest" description="Disordered" evidence="1">
    <location>
        <begin position="62"/>
        <end position="96"/>
    </location>
</feature>
<evidence type="ECO:0000256" key="1">
    <source>
        <dbReference type="SAM" id="MobiDB-lite"/>
    </source>
</evidence>
<feature type="non-terminal residue" evidence="2">
    <location>
        <position position="1"/>
    </location>
</feature>
<dbReference type="EMBL" id="BMAW01058512">
    <property type="protein sequence ID" value="GFT16669.1"/>
    <property type="molecule type" value="Genomic_DNA"/>
</dbReference>
<protein>
    <submittedName>
        <fullName evidence="2">Uncharacterized protein</fullName>
    </submittedName>
</protein>
<evidence type="ECO:0000313" key="3">
    <source>
        <dbReference type="Proteomes" id="UP000887013"/>
    </source>
</evidence>
<name>A0A8X6NJU6_NEPPI</name>
<dbReference type="Proteomes" id="UP000887013">
    <property type="component" value="Unassembled WGS sequence"/>
</dbReference>
<comment type="caution">
    <text evidence="2">The sequence shown here is derived from an EMBL/GenBank/DDBJ whole genome shotgun (WGS) entry which is preliminary data.</text>
</comment>
<gene>
    <name evidence="2" type="ORF">NPIL_343341</name>
</gene>
<keyword evidence="3" id="KW-1185">Reference proteome</keyword>
<proteinExistence type="predicted"/>
<evidence type="ECO:0000313" key="2">
    <source>
        <dbReference type="EMBL" id="GFT16669.1"/>
    </source>
</evidence>
<accession>A0A8X6NJU6</accession>
<sequence length="96" mass="11033">DEYVYYEYQRISASNEVLDEDNTSESHMHTSNSGIESELELQRENLVDIKDEFVYEIYKRLSESSGELDEDNTTGPSPTVSPFKDHSNGRSFQSQS</sequence>